<reference evidence="1 2" key="1">
    <citation type="submission" date="2015-06" db="EMBL/GenBank/DDBJ databases">
        <title>Improved classification and identification of acetic acid bacteria using matrix-assisted laser desorption/ionization time-of-flight mass spectrometry; Gluconobacter nephelii and Gluconobacter uchimurae are later heterotypic synonyms of Gluconobacter japonicus and Gluconobacter oxydans, respectively.</title>
        <authorList>
            <person name="Li L."/>
            <person name="Cleenwerck I."/>
            <person name="De Vuyst L."/>
            <person name="Vandamme P."/>
        </authorList>
    </citation>
    <scope>NUCLEOTIDE SEQUENCE [LARGE SCALE GENOMIC DNA]</scope>
    <source>
        <strain evidence="1 2">LMG 1764</strain>
    </source>
</reference>
<dbReference type="EMBL" id="LHZB01000101">
    <property type="protein sequence ID" value="KXV02181.1"/>
    <property type="molecule type" value="Genomic_DNA"/>
</dbReference>
<name>A0A149QY40_9PROT</name>
<organism evidence="1 2">
    <name type="scientific">Gluconobacter potus</name>
    <dbReference type="NCBI Taxonomy" id="2724927"/>
    <lineage>
        <taxon>Bacteria</taxon>
        <taxon>Pseudomonadati</taxon>
        <taxon>Pseudomonadota</taxon>
        <taxon>Alphaproteobacteria</taxon>
        <taxon>Acetobacterales</taxon>
        <taxon>Acetobacteraceae</taxon>
        <taxon>Gluconobacter</taxon>
    </lineage>
</organism>
<dbReference type="Proteomes" id="UP000075573">
    <property type="component" value="Unassembled WGS sequence"/>
</dbReference>
<gene>
    <name evidence="1" type="ORF">AD929_03500</name>
</gene>
<evidence type="ECO:0000313" key="1">
    <source>
        <dbReference type="EMBL" id="KXV02181.1"/>
    </source>
</evidence>
<accession>A0A149QY40</accession>
<comment type="caution">
    <text evidence="1">The sequence shown here is derived from an EMBL/GenBank/DDBJ whole genome shotgun (WGS) entry which is preliminary data.</text>
</comment>
<protein>
    <submittedName>
        <fullName evidence="1">Uncharacterized protein</fullName>
    </submittedName>
</protein>
<dbReference type="AlphaFoldDB" id="A0A149QY40"/>
<evidence type="ECO:0000313" key="2">
    <source>
        <dbReference type="Proteomes" id="UP000075573"/>
    </source>
</evidence>
<dbReference type="RefSeq" id="WP_062494387.1">
    <property type="nucleotide sequence ID" value="NZ_LHZB01000101.1"/>
</dbReference>
<proteinExistence type="predicted"/>
<sequence>MSDLNVIKEAFKATGLTATEACEKACEILHAAAMRGYAAALEELSKSAPPGRPLKLPACGPFILRYEESGVEDEVFSGEGALDVAIRRFLSVSSGYHCRLYAPVRSSIQRDIQAGRMVEAG</sequence>
<dbReference type="PATRIC" id="fig|442.7.peg.3186"/>